<keyword evidence="1" id="KW-0812">Transmembrane</keyword>
<reference evidence="3" key="1">
    <citation type="journal article" date="2019" name="Int. J. Syst. Evol. Microbiol.">
        <title>The Global Catalogue of Microorganisms (GCM) 10K type strain sequencing project: providing services to taxonomists for standard genome sequencing and annotation.</title>
        <authorList>
            <consortium name="The Broad Institute Genomics Platform"/>
            <consortium name="The Broad Institute Genome Sequencing Center for Infectious Disease"/>
            <person name="Wu L."/>
            <person name="Ma J."/>
        </authorList>
    </citation>
    <scope>NUCLEOTIDE SEQUENCE [LARGE SCALE GENOMIC DNA]</scope>
    <source>
        <strain evidence="3">JCM 17938</strain>
    </source>
</reference>
<name>A0ABP8TFP3_9ACTN</name>
<comment type="caution">
    <text evidence="2">The sequence shown here is derived from an EMBL/GenBank/DDBJ whole genome shotgun (WGS) entry which is preliminary data.</text>
</comment>
<keyword evidence="3" id="KW-1185">Reference proteome</keyword>
<protein>
    <recommendedName>
        <fullName evidence="4">Gram-positive cocci surface proteins LPxTG domain-containing protein</fullName>
    </recommendedName>
</protein>
<evidence type="ECO:0000313" key="2">
    <source>
        <dbReference type="EMBL" id="GAA4603687.1"/>
    </source>
</evidence>
<evidence type="ECO:0000313" key="3">
    <source>
        <dbReference type="Proteomes" id="UP001500212"/>
    </source>
</evidence>
<dbReference type="EMBL" id="BAABHJ010000003">
    <property type="protein sequence ID" value="GAA4603687.1"/>
    <property type="molecule type" value="Genomic_DNA"/>
</dbReference>
<dbReference type="Proteomes" id="UP001500212">
    <property type="component" value="Unassembled WGS sequence"/>
</dbReference>
<gene>
    <name evidence="2" type="ORF">GCM10023195_12260</name>
</gene>
<keyword evidence="1" id="KW-0472">Membrane</keyword>
<accession>A0ABP8TFP3</accession>
<dbReference type="NCBIfam" id="TIGR01167">
    <property type="entry name" value="LPXTG_anchor"/>
    <property type="match status" value="1"/>
</dbReference>
<proteinExistence type="predicted"/>
<organism evidence="2 3">
    <name type="scientific">Actinoallomurus liliacearum</name>
    <dbReference type="NCBI Taxonomy" id="1080073"/>
    <lineage>
        <taxon>Bacteria</taxon>
        <taxon>Bacillati</taxon>
        <taxon>Actinomycetota</taxon>
        <taxon>Actinomycetes</taxon>
        <taxon>Streptosporangiales</taxon>
        <taxon>Thermomonosporaceae</taxon>
        <taxon>Actinoallomurus</taxon>
    </lineage>
</organism>
<feature type="transmembrane region" description="Helical" evidence="1">
    <location>
        <begin position="34"/>
        <end position="54"/>
    </location>
</feature>
<evidence type="ECO:0008006" key="4">
    <source>
        <dbReference type="Google" id="ProtNLM"/>
    </source>
</evidence>
<keyword evidence="1" id="KW-1133">Transmembrane helix</keyword>
<evidence type="ECO:0000256" key="1">
    <source>
        <dbReference type="SAM" id="Phobius"/>
    </source>
</evidence>
<sequence>MKKIRGRVVHAVPGQVSAVPRGAVPTGFGGSQGASVPIGVAGLTLILGGAGLIARRRIRTGARS</sequence>